<dbReference type="Gramene" id="mRNA:HanXRQr2_Chr03g0100821">
    <property type="protein sequence ID" value="CDS:HanXRQr2_Chr03g0100821.1"/>
    <property type="gene ID" value="HanXRQr2_Chr03g0100821"/>
</dbReference>
<feature type="domain" description="Transposase (putative) gypsy type" evidence="1">
    <location>
        <begin position="32"/>
        <end position="96"/>
    </location>
</feature>
<reference evidence="2" key="2">
    <citation type="submission" date="2020-06" db="EMBL/GenBank/DDBJ databases">
        <title>Helianthus annuus Genome sequencing and assembly Release 2.</title>
        <authorList>
            <person name="Gouzy J."/>
            <person name="Langlade N."/>
            <person name="Munos S."/>
        </authorList>
    </citation>
    <scope>NUCLEOTIDE SEQUENCE</scope>
    <source>
        <tissue evidence="2">Leaves</tissue>
    </source>
</reference>
<dbReference type="PANTHER" id="PTHR31099:SF49">
    <property type="entry name" value="MYOSIN HEAVY CHAIN-LIKE PROTEIN"/>
    <property type="match status" value="1"/>
</dbReference>
<dbReference type="Pfam" id="PF04195">
    <property type="entry name" value="Transposase_28"/>
    <property type="match status" value="1"/>
</dbReference>
<sequence>MTKVKMPAEFGEIYPHDVDTVGDAPASYVTMFADFFEIRNLRLPLTIFMVELLEYYNIHISQLSPLGMVHARHFKYCFRSQNIEPLVEDFQRFYQMTVLLGFFSFIQRNGAPKIMTAPKGLTKWKAKFFYIKEVAVTCKLHFRNVTGPIAKEQLNVPELGQQEWVGQLQAVPLKSLGNKELQYCR</sequence>
<dbReference type="PANTHER" id="PTHR31099">
    <property type="entry name" value="OS06G0165300 PROTEIN"/>
    <property type="match status" value="1"/>
</dbReference>
<gene>
    <name evidence="2" type="ORF">HanXRQr2_Chr03g0100821</name>
</gene>
<evidence type="ECO:0000313" key="3">
    <source>
        <dbReference type="Proteomes" id="UP000215914"/>
    </source>
</evidence>
<evidence type="ECO:0000313" key="2">
    <source>
        <dbReference type="EMBL" id="KAF5813625.1"/>
    </source>
</evidence>
<name>A0A9K3JFK2_HELAN</name>
<evidence type="ECO:0000259" key="1">
    <source>
        <dbReference type="Pfam" id="PF04195"/>
    </source>
</evidence>
<keyword evidence="3" id="KW-1185">Reference proteome</keyword>
<organism evidence="2 3">
    <name type="scientific">Helianthus annuus</name>
    <name type="common">Common sunflower</name>
    <dbReference type="NCBI Taxonomy" id="4232"/>
    <lineage>
        <taxon>Eukaryota</taxon>
        <taxon>Viridiplantae</taxon>
        <taxon>Streptophyta</taxon>
        <taxon>Embryophyta</taxon>
        <taxon>Tracheophyta</taxon>
        <taxon>Spermatophyta</taxon>
        <taxon>Magnoliopsida</taxon>
        <taxon>eudicotyledons</taxon>
        <taxon>Gunneridae</taxon>
        <taxon>Pentapetalae</taxon>
        <taxon>asterids</taxon>
        <taxon>campanulids</taxon>
        <taxon>Asterales</taxon>
        <taxon>Asteraceae</taxon>
        <taxon>Asteroideae</taxon>
        <taxon>Heliantheae alliance</taxon>
        <taxon>Heliantheae</taxon>
        <taxon>Helianthus</taxon>
    </lineage>
</organism>
<dbReference type="AlphaFoldDB" id="A0A9K3JFK2"/>
<dbReference type="Proteomes" id="UP000215914">
    <property type="component" value="Unassembled WGS sequence"/>
</dbReference>
<reference evidence="2" key="1">
    <citation type="journal article" date="2017" name="Nature">
        <title>The sunflower genome provides insights into oil metabolism, flowering and Asterid evolution.</title>
        <authorList>
            <person name="Badouin H."/>
            <person name="Gouzy J."/>
            <person name="Grassa C.J."/>
            <person name="Murat F."/>
            <person name="Staton S.E."/>
            <person name="Cottret L."/>
            <person name="Lelandais-Briere C."/>
            <person name="Owens G.L."/>
            <person name="Carrere S."/>
            <person name="Mayjonade B."/>
            <person name="Legrand L."/>
            <person name="Gill N."/>
            <person name="Kane N.C."/>
            <person name="Bowers J.E."/>
            <person name="Hubner S."/>
            <person name="Bellec A."/>
            <person name="Berard A."/>
            <person name="Berges H."/>
            <person name="Blanchet N."/>
            <person name="Boniface M.C."/>
            <person name="Brunel D."/>
            <person name="Catrice O."/>
            <person name="Chaidir N."/>
            <person name="Claudel C."/>
            <person name="Donnadieu C."/>
            <person name="Faraut T."/>
            <person name="Fievet G."/>
            <person name="Helmstetter N."/>
            <person name="King M."/>
            <person name="Knapp S.J."/>
            <person name="Lai Z."/>
            <person name="Le Paslier M.C."/>
            <person name="Lippi Y."/>
            <person name="Lorenzon L."/>
            <person name="Mandel J.R."/>
            <person name="Marage G."/>
            <person name="Marchand G."/>
            <person name="Marquand E."/>
            <person name="Bret-Mestries E."/>
            <person name="Morien E."/>
            <person name="Nambeesan S."/>
            <person name="Nguyen T."/>
            <person name="Pegot-Espagnet P."/>
            <person name="Pouilly N."/>
            <person name="Raftis F."/>
            <person name="Sallet E."/>
            <person name="Schiex T."/>
            <person name="Thomas J."/>
            <person name="Vandecasteele C."/>
            <person name="Vares D."/>
            <person name="Vear F."/>
            <person name="Vautrin S."/>
            <person name="Crespi M."/>
            <person name="Mangin B."/>
            <person name="Burke J.M."/>
            <person name="Salse J."/>
            <person name="Munos S."/>
            <person name="Vincourt P."/>
            <person name="Rieseberg L.H."/>
            <person name="Langlade N.B."/>
        </authorList>
    </citation>
    <scope>NUCLEOTIDE SEQUENCE</scope>
    <source>
        <tissue evidence="2">Leaves</tissue>
    </source>
</reference>
<dbReference type="EMBL" id="MNCJ02000318">
    <property type="protein sequence ID" value="KAF5813625.1"/>
    <property type="molecule type" value="Genomic_DNA"/>
</dbReference>
<proteinExistence type="predicted"/>
<accession>A0A9K3JFK2</accession>
<comment type="caution">
    <text evidence="2">The sequence shown here is derived from an EMBL/GenBank/DDBJ whole genome shotgun (WGS) entry which is preliminary data.</text>
</comment>
<protein>
    <recommendedName>
        <fullName evidence="1">Transposase (putative) gypsy type domain-containing protein</fullName>
    </recommendedName>
</protein>
<dbReference type="InterPro" id="IPR007321">
    <property type="entry name" value="Transposase_28"/>
</dbReference>